<proteinExistence type="predicted"/>
<name>A0ABY6IZP4_9BACT</name>
<evidence type="ECO:0000313" key="3">
    <source>
        <dbReference type="Proteomes" id="UP001162741"/>
    </source>
</evidence>
<sequence length="140" mass="16241">MKRTSYPGLLATLLLLLSFAATHAQDTARSDGRWNASAKADKLSDKIDKELNLTKEQAAQIHTINTDISHRRDAIKRDTTIAKKQQLLQVRALDAERSQRFKTVLTPVQYKKWNDWEMKKKERLEAKMDKKQDKKLAKQH</sequence>
<protein>
    <recommendedName>
        <fullName evidence="4">LTXXQ motif family protein</fullName>
    </recommendedName>
</protein>
<gene>
    <name evidence="2" type="ORF">MKQ68_17410</name>
</gene>
<evidence type="ECO:0000256" key="1">
    <source>
        <dbReference type="SAM" id="SignalP"/>
    </source>
</evidence>
<organism evidence="2 3">
    <name type="scientific">Chitinophaga horti</name>
    <dbReference type="NCBI Taxonomy" id="2920382"/>
    <lineage>
        <taxon>Bacteria</taxon>
        <taxon>Pseudomonadati</taxon>
        <taxon>Bacteroidota</taxon>
        <taxon>Chitinophagia</taxon>
        <taxon>Chitinophagales</taxon>
        <taxon>Chitinophagaceae</taxon>
        <taxon>Chitinophaga</taxon>
    </lineage>
</organism>
<feature type="signal peptide" evidence="1">
    <location>
        <begin position="1"/>
        <end position="24"/>
    </location>
</feature>
<keyword evidence="1" id="KW-0732">Signal</keyword>
<accession>A0ABY6IZP4</accession>
<dbReference type="Proteomes" id="UP001162741">
    <property type="component" value="Chromosome"/>
</dbReference>
<keyword evidence="3" id="KW-1185">Reference proteome</keyword>
<evidence type="ECO:0008006" key="4">
    <source>
        <dbReference type="Google" id="ProtNLM"/>
    </source>
</evidence>
<dbReference type="RefSeq" id="WP_264280229.1">
    <property type="nucleotide sequence ID" value="NZ_CP107006.1"/>
</dbReference>
<reference evidence="2" key="1">
    <citation type="submission" date="2022-10" db="EMBL/GenBank/DDBJ databases">
        <title>Chitinophaga sp. nov., isolated from soil.</title>
        <authorList>
            <person name="Jeon C.O."/>
        </authorList>
    </citation>
    <scope>NUCLEOTIDE SEQUENCE</scope>
    <source>
        <strain evidence="2">R8</strain>
    </source>
</reference>
<feature type="chain" id="PRO_5045229053" description="LTXXQ motif family protein" evidence="1">
    <location>
        <begin position="25"/>
        <end position="140"/>
    </location>
</feature>
<dbReference type="EMBL" id="CP107006">
    <property type="protein sequence ID" value="UYQ91867.1"/>
    <property type="molecule type" value="Genomic_DNA"/>
</dbReference>
<evidence type="ECO:0000313" key="2">
    <source>
        <dbReference type="EMBL" id="UYQ91867.1"/>
    </source>
</evidence>